<protein>
    <submittedName>
        <fullName evidence="7">GntR family transcriptional regulator</fullName>
    </submittedName>
</protein>
<dbReference type="Proteomes" id="UP000215788">
    <property type="component" value="Unassembled WGS sequence"/>
</dbReference>
<dbReference type="PANTHER" id="PTHR46577:SF2">
    <property type="entry name" value="TRANSCRIPTIONAL REGULATORY PROTEIN"/>
    <property type="match status" value="1"/>
</dbReference>
<dbReference type="EMBL" id="NQKI01000015">
    <property type="protein sequence ID" value="OZY59371.1"/>
    <property type="molecule type" value="Genomic_DNA"/>
</dbReference>
<keyword evidence="4" id="KW-0238">DNA-binding</keyword>
<dbReference type="Pfam" id="PF00155">
    <property type="entry name" value="Aminotran_1_2"/>
    <property type="match status" value="1"/>
</dbReference>
<dbReference type="GO" id="GO:0003677">
    <property type="term" value="F:DNA binding"/>
    <property type="evidence" value="ECO:0007669"/>
    <property type="project" value="UniProtKB-KW"/>
</dbReference>
<dbReference type="InterPro" id="IPR015424">
    <property type="entry name" value="PyrdxlP-dep_Trfase"/>
</dbReference>
<dbReference type="Gene3D" id="3.40.640.10">
    <property type="entry name" value="Type I PLP-dependent aspartate aminotransferase-like (Major domain)"/>
    <property type="match status" value="1"/>
</dbReference>
<dbReference type="CDD" id="cd00609">
    <property type="entry name" value="AAT_like"/>
    <property type="match status" value="1"/>
</dbReference>
<dbReference type="SMART" id="SM00345">
    <property type="entry name" value="HTH_GNTR"/>
    <property type="match status" value="1"/>
</dbReference>
<dbReference type="SUPFAM" id="SSF53383">
    <property type="entry name" value="PLP-dependent transferases"/>
    <property type="match status" value="1"/>
</dbReference>
<dbReference type="PANTHER" id="PTHR46577">
    <property type="entry name" value="HTH-TYPE TRANSCRIPTIONAL REGULATORY PROTEIN GABR"/>
    <property type="match status" value="1"/>
</dbReference>
<dbReference type="GO" id="GO:0003700">
    <property type="term" value="F:DNA-binding transcription factor activity"/>
    <property type="evidence" value="ECO:0007669"/>
    <property type="project" value="InterPro"/>
</dbReference>
<proteinExistence type="inferred from homology"/>
<evidence type="ECO:0000313" key="8">
    <source>
        <dbReference type="Proteomes" id="UP000215788"/>
    </source>
</evidence>
<dbReference type="InterPro" id="IPR015421">
    <property type="entry name" value="PyrdxlP-dep_Trfase_major"/>
</dbReference>
<dbReference type="Pfam" id="PF00392">
    <property type="entry name" value="GntR"/>
    <property type="match status" value="1"/>
</dbReference>
<dbReference type="InterPro" id="IPR036388">
    <property type="entry name" value="WH-like_DNA-bd_sf"/>
</dbReference>
<dbReference type="OrthoDB" id="9802328at2"/>
<gene>
    <name evidence="7" type="ORF">CJF39_11665</name>
</gene>
<dbReference type="InterPro" id="IPR004839">
    <property type="entry name" value="Aminotransferase_I/II_large"/>
</dbReference>
<dbReference type="Gene3D" id="1.10.10.10">
    <property type="entry name" value="Winged helix-like DNA-binding domain superfamily/Winged helix DNA-binding domain"/>
    <property type="match status" value="1"/>
</dbReference>
<evidence type="ECO:0000313" key="7">
    <source>
        <dbReference type="EMBL" id="OZY59371.1"/>
    </source>
</evidence>
<evidence type="ECO:0000256" key="2">
    <source>
        <dbReference type="ARBA" id="ARBA00022898"/>
    </source>
</evidence>
<keyword evidence="3" id="KW-0805">Transcription regulation</keyword>
<dbReference type="PROSITE" id="PS50949">
    <property type="entry name" value="HTH_GNTR"/>
    <property type="match status" value="1"/>
</dbReference>
<evidence type="ECO:0000256" key="4">
    <source>
        <dbReference type="ARBA" id="ARBA00023125"/>
    </source>
</evidence>
<evidence type="ECO:0000256" key="3">
    <source>
        <dbReference type="ARBA" id="ARBA00023015"/>
    </source>
</evidence>
<dbReference type="CDD" id="cd07377">
    <property type="entry name" value="WHTH_GntR"/>
    <property type="match status" value="1"/>
</dbReference>
<evidence type="ECO:0000256" key="1">
    <source>
        <dbReference type="ARBA" id="ARBA00005384"/>
    </source>
</evidence>
<comment type="similarity">
    <text evidence="1">In the C-terminal section; belongs to the class-I pyridoxal-phosphate-dependent aminotransferase family.</text>
</comment>
<keyword evidence="5" id="KW-0804">Transcription</keyword>
<dbReference type="InterPro" id="IPR051446">
    <property type="entry name" value="HTH_trans_reg/aminotransferase"/>
</dbReference>
<dbReference type="InterPro" id="IPR036390">
    <property type="entry name" value="WH_DNA-bd_sf"/>
</dbReference>
<comment type="caution">
    <text evidence="7">The sequence shown here is derived from an EMBL/GenBank/DDBJ whole genome shotgun (WGS) entry which is preliminary data.</text>
</comment>
<dbReference type="AlphaFoldDB" id="A0A266NA32"/>
<reference evidence="7 8" key="1">
    <citation type="submission" date="2017-08" db="EMBL/GenBank/DDBJ databases">
        <title>Genomic and metabolic characterisation of spoilage-associated Pseudomonas species.</title>
        <authorList>
            <person name="Stanborough T."/>
            <person name="Fegan N."/>
            <person name="Powell S.M."/>
            <person name="Singh T."/>
            <person name="Tamplin M.L."/>
            <person name="Chandry P.S."/>
        </authorList>
    </citation>
    <scope>NUCLEOTIDE SEQUENCE [LARGE SCALE GENOMIC DNA]</scope>
    <source>
        <strain evidence="7 8">L1802</strain>
    </source>
</reference>
<dbReference type="RefSeq" id="WP_094993570.1">
    <property type="nucleotide sequence ID" value="NZ_NQKI01000015.1"/>
</dbReference>
<dbReference type="GO" id="GO:0030170">
    <property type="term" value="F:pyridoxal phosphate binding"/>
    <property type="evidence" value="ECO:0007669"/>
    <property type="project" value="InterPro"/>
</dbReference>
<dbReference type="InterPro" id="IPR015422">
    <property type="entry name" value="PyrdxlP-dep_Trfase_small"/>
</dbReference>
<accession>A0A266NA32</accession>
<organism evidence="7 8">
    <name type="scientific">Pseudomonas lundensis</name>
    <dbReference type="NCBI Taxonomy" id="86185"/>
    <lineage>
        <taxon>Bacteria</taxon>
        <taxon>Pseudomonadati</taxon>
        <taxon>Pseudomonadota</taxon>
        <taxon>Gammaproteobacteria</taxon>
        <taxon>Pseudomonadales</taxon>
        <taxon>Pseudomonadaceae</taxon>
        <taxon>Pseudomonas</taxon>
    </lineage>
</organism>
<evidence type="ECO:0000259" key="6">
    <source>
        <dbReference type="PROSITE" id="PS50949"/>
    </source>
</evidence>
<dbReference type="Gene3D" id="3.90.1150.10">
    <property type="entry name" value="Aspartate Aminotransferase, domain 1"/>
    <property type="match status" value="1"/>
</dbReference>
<sequence length="466" mass="50412">MSISRIEFQPGTSKVQQIVSALTQAIDEGLLSPGSKLPSVREMTLVLGVSKFTLIEALDRLRGQARITSSQGLGYFVASRPMTAATAPVDLLPNDLTSVLRRSLIGASAALRPGGGHLPEQWLEASTLRASLRAVSRSPLLRLTGYGDPAGYLPLRQALQRKLAAQGLDVALEQITTTSNTVQALDMVLRLRLRPGDTVLLDTPCYFNFHANLALHGVCVVTLERTAQGLDVQALEALLGTHRPSVYLTTSVLQNPTGHSFTPAQAYELLELTKRYNCHIIEDDLYGDLHPEPPPRLSTLAGLDHVTYLSGFSKTLSANLRVSFVVTSPQMAANLTHMKLMCGGITCEMLEQTLYSMLADGSYHKHRKRIVHRLMSAGARVAAGLQQVGMSLSVPYTGGLFIWATLPPGLDAERLAQAGLKQDLVLAPGTLFGYGPQLTRCLRFNVAHTDDPQVMAAVQSVLFTAD</sequence>
<feature type="domain" description="HTH gntR-type" evidence="6">
    <location>
        <begin position="12"/>
        <end position="80"/>
    </location>
</feature>
<dbReference type="InterPro" id="IPR000524">
    <property type="entry name" value="Tscrpt_reg_HTH_GntR"/>
</dbReference>
<keyword evidence="2" id="KW-0663">Pyridoxal phosphate</keyword>
<dbReference type="SUPFAM" id="SSF46785">
    <property type="entry name" value="Winged helix' DNA-binding domain"/>
    <property type="match status" value="1"/>
</dbReference>
<name>A0A266NA32_9PSED</name>
<evidence type="ECO:0000256" key="5">
    <source>
        <dbReference type="ARBA" id="ARBA00023163"/>
    </source>
</evidence>